<organism evidence="1 2">
    <name type="scientific">Pneumocystis oryctolagi</name>
    <dbReference type="NCBI Taxonomy" id="42067"/>
    <lineage>
        <taxon>Eukaryota</taxon>
        <taxon>Fungi</taxon>
        <taxon>Dikarya</taxon>
        <taxon>Ascomycota</taxon>
        <taxon>Taphrinomycotina</taxon>
        <taxon>Pneumocystomycetes</taxon>
        <taxon>Pneumocystaceae</taxon>
        <taxon>Pneumocystis</taxon>
    </lineage>
</organism>
<sequence length="237" mass="27375">MKIYTFIVFRHYNSFSKENLFKKIICTPVGRTLAISGIGFLFVSFFPIIISGFLVLMTTALLSLFFQPFFNTQYLKRNLNSTRILERMNKYEKALSFLFKPFISSIIPDTNSLAQKLYTDSIKRIQYAIKMNELDILYILGTEKALYDDYHSFSMININGLSNFSITFNVCDFYNKNSIASAIAYGTMDKYNVSSILKKISITNENGEKVVLYNNLDFNKNQGKTIDAEYWTTKSIN</sequence>
<name>A0ACB7CE50_9ASCO</name>
<accession>A0ACB7CE50</accession>
<keyword evidence="2" id="KW-1185">Reference proteome</keyword>
<dbReference type="Proteomes" id="UP000768646">
    <property type="component" value="Unassembled WGS sequence"/>
</dbReference>
<comment type="caution">
    <text evidence="1">The sequence shown here is derived from an EMBL/GenBank/DDBJ whole genome shotgun (WGS) entry which is preliminary data.</text>
</comment>
<dbReference type="EMBL" id="JABTEG010000006">
    <property type="protein sequence ID" value="KAG4304767.1"/>
    <property type="molecule type" value="Genomic_DNA"/>
</dbReference>
<evidence type="ECO:0000313" key="2">
    <source>
        <dbReference type="Proteomes" id="UP000768646"/>
    </source>
</evidence>
<proteinExistence type="predicted"/>
<gene>
    <name evidence="1" type="ORF">PORY_001820</name>
</gene>
<reference evidence="1 2" key="1">
    <citation type="journal article" date="2021" name="Commun. Biol.">
        <title>Genomic insights into the host specific adaptation of the Pneumocystis genus.</title>
        <authorList>
            <person name="Cisse O.H."/>
            <person name="Ma L."/>
            <person name="Dekker J.P."/>
            <person name="Khil P.P."/>
            <person name="Youn J.-H."/>
            <person name="Brenchley J.M."/>
            <person name="Blair R."/>
            <person name="Pahar B."/>
            <person name="Chabe M."/>
            <person name="Van Rompay K.K.A."/>
            <person name="Keesler R."/>
            <person name="Sukura A."/>
            <person name="Hirsch V."/>
            <person name="Kutty G."/>
            <person name="Liu Y."/>
            <person name="Peng L."/>
            <person name="Chen J."/>
            <person name="Song J."/>
            <person name="Weissenbacher-Lang C."/>
            <person name="Xu J."/>
            <person name="Upham N.S."/>
            <person name="Stajich J.E."/>
            <person name="Cuomo C.A."/>
            <person name="Cushion M.T."/>
            <person name="Kovacs J.A."/>
        </authorList>
    </citation>
    <scope>NUCLEOTIDE SEQUENCE [LARGE SCALE GENOMIC DNA]</scope>
    <source>
        <strain evidence="1 2">RABM</strain>
    </source>
</reference>
<protein>
    <submittedName>
        <fullName evidence="1">Uncharacterized protein</fullName>
    </submittedName>
</protein>
<evidence type="ECO:0000313" key="1">
    <source>
        <dbReference type="EMBL" id="KAG4304767.1"/>
    </source>
</evidence>